<dbReference type="EMBL" id="CP041348">
    <property type="protein sequence ID" value="QHC36217.1"/>
    <property type="molecule type" value="Genomic_DNA"/>
</dbReference>
<evidence type="ECO:0000256" key="2">
    <source>
        <dbReference type="SAM" id="Phobius"/>
    </source>
</evidence>
<keyword evidence="2" id="KW-0472">Membrane</keyword>
<dbReference type="OrthoDB" id="7283483at2"/>
<protein>
    <submittedName>
        <fullName evidence="3">Uncharacterized protein</fullName>
    </submittedName>
</protein>
<feature type="compositionally biased region" description="Low complexity" evidence="1">
    <location>
        <begin position="57"/>
        <end position="71"/>
    </location>
</feature>
<sequence length="82" mass="8833">MARAERIMQENEEERREQISKLVWIGITVVGTVLMGFFMLRNEMHALISENEPASPPAAATAPATPDQAAPAQPPAPPPAGQ</sequence>
<feature type="compositionally biased region" description="Pro residues" evidence="1">
    <location>
        <begin position="72"/>
        <end position="82"/>
    </location>
</feature>
<dbReference type="AlphaFoldDB" id="A0A857FSX4"/>
<name>A0A857FSX4_KOMXY</name>
<keyword evidence="2" id="KW-1133">Transmembrane helix</keyword>
<feature type="transmembrane region" description="Helical" evidence="2">
    <location>
        <begin position="21"/>
        <end position="40"/>
    </location>
</feature>
<feature type="region of interest" description="Disordered" evidence="1">
    <location>
        <begin position="51"/>
        <end position="82"/>
    </location>
</feature>
<accession>A0A857FSX4</accession>
<keyword evidence="2" id="KW-0812">Transmembrane</keyword>
<proteinExistence type="predicted"/>
<organism evidence="3 4">
    <name type="scientific">Komagataeibacter xylinus</name>
    <name type="common">Gluconacetobacter xylinus</name>
    <dbReference type="NCBI Taxonomy" id="28448"/>
    <lineage>
        <taxon>Bacteria</taxon>
        <taxon>Pseudomonadati</taxon>
        <taxon>Pseudomonadota</taxon>
        <taxon>Alphaproteobacteria</taxon>
        <taxon>Acetobacterales</taxon>
        <taxon>Acetobacteraceae</taxon>
        <taxon>Komagataeibacter</taxon>
    </lineage>
</organism>
<evidence type="ECO:0000313" key="4">
    <source>
        <dbReference type="Proteomes" id="UP000464674"/>
    </source>
</evidence>
<evidence type="ECO:0000313" key="3">
    <source>
        <dbReference type="EMBL" id="QHC36217.1"/>
    </source>
</evidence>
<reference evidence="3 4" key="1">
    <citation type="journal article" date="2020" name="Carbohydr. Polym.">
        <title>Characterization and optimization of production of bacterial cellulose from strain CGMCC 17276 based on whole-genome analysis.</title>
        <authorList>
            <person name="Lu T."/>
            <person name="Gao H."/>
            <person name="Liao B."/>
            <person name="Wu J."/>
            <person name="Zhang W."/>
            <person name="Huang J."/>
            <person name="Liu M."/>
            <person name="Huang J."/>
            <person name="Chang Z."/>
            <person name="Jin M."/>
            <person name="Yi Z."/>
            <person name="Jiang D."/>
        </authorList>
    </citation>
    <scope>NUCLEOTIDE SEQUENCE [LARGE SCALE GENOMIC DNA]</scope>
    <source>
        <strain evidence="3 4">CGMCC 17276</strain>
    </source>
</reference>
<gene>
    <name evidence="3" type="ORF">FMA36_12555</name>
</gene>
<dbReference type="Proteomes" id="UP000464674">
    <property type="component" value="Chromosome"/>
</dbReference>
<evidence type="ECO:0000256" key="1">
    <source>
        <dbReference type="SAM" id="MobiDB-lite"/>
    </source>
</evidence>